<dbReference type="Pfam" id="PF18759">
    <property type="entry name" value="Plavaka"/>
    <property type="match status" value="1"/>
</dbReference>
<sequence length="848" mass="97099">MLSPPVPVWPVHQGSKSGASEYGDIRVEYHPSSGQPHHISRLDQFTRGQSSPPLPPPLEAPYAPFASREDFDFAHLVLTASMNKSEINAMIKLIHRIMEMKSFTFQNEAEIEEQWSRAAKIRTPWIRDPVSVQLGAQQFTFDLWYKDLWKWAEDLMQDSFLAPHFTWNAERLSKFDGAEFVRFIDEPWTADRWWTIQDTLDINAKPFCIILYADKTKLSSFGTHKGYPVIARCANLPIHIRNSNIGPGGGRVVGWLPIVPDDCVPNATQQAYLKRAVWHQAFQKILAPIADISHHGQRAIWAKPYAPQSLRVCPIILILSADYEEQCVMALTRGTNGHQPCPICQIPKEDILKYDQTYDLRTTSSMQLVLKRIDTMPLAKDKEQCLSTNGLYNIQNAFWKINLSDPYQALSFDRLHTFNLGLWGRHLWHELKDILQKMGPKICAIVNKQCDQLPPWRNLTHNKSITNIDFNDGSKSEDISKIILFVTQNVITPQSSPQGYKLLRCIRAFINVDRYAAFEVHTTHTLDALKHAINILASSIMAGTKVKGWNFPKNHLYQHLIKDIREKGVTRNTNTKPNEQLHGKIKAAYHTTNYKNIAEQMLKRDHFFLICDTLHMEIEHYDSFHTLDVIAKNNNQPVTQFGHIYIGAYETTMSLQAAKAQFANNAYFENFDIKLAIYLNAYTASCQKPSFQLIDDTLITNYHFIKADYASMVDWRIAQDYLRCNPSWHGNPAGRYDHIIFRISPDDESAVSFGQLIFIFTIKVHSDVLPLALVCPFDPVLRRSKSDLELELLRVRQSSLFCSEIIPLASIVRGALLVPAYDDHGLDRLVVDTIDSDMFLRVKPLLRS</sequence>
<evidence type="ECO:0000313" key="2">
    <source>
        <dbReference type="Proteomes" id="UP000250043"/>
    </source>
</evidence>
<accession>A0A8E2DGS6</accession>
<gene>
    <name evidence="1" type="ORF">OBBRIDRAFT_740404</name>
</gene>
<reference evidence="1 2" key="1">
    <citation type="submission" date="2016-07" db="EMBL/GenBank/DDBJ databases">
        <title>Draft genome of the white-rot fungus Obba rivulosa 3A-2.</title>
        <authorList>
            <consortium name="DOE Joint Genome Institute"/>
            <person name="Miettinen O."/>
            <person name="Riley R."/>
            <person name="Acob R."/>
            <person name="Barry K."/>
            <person name="Cullen D."/>
            <person name="De Vries R."/>
            <person name="Hainaut M."/>
            <person name="Hatakka A."/>
            <person name="Henrissat B."/>
            <person name="Hilden K."/>
            <person name="Kuo R."/>
            <person name="Labutti K."/>
            <person name="Lipzen A."/>
            <person name="Makela M.R."/>
            <person name="Sandor L."/>
            <person name="Spatafora J.W."/>
            <person name="Grigoriev I.V."/>
            <person name="Hibbett D.S."/>
        </authorList>
    </citation>
    <scope>NUCLEOTIDE SEQUENCE [LARGE SCALE GENOMIC DNA]</scope>
    <source>
        <strain evidence="1 2">3A-2</strain>
    </source>
</reference>
<evidence type="ECO:0000313" key="1">
    <source>
        <dbReference type="EMBL" id="OCH85134.1"/>
    </source>
</evidence>
<dbReference type="Proteomes" id="UP000250043">
    <property type="component" value="Unassembled WGS sequence"/>
</dbReference>
<dbReference type="OrthoDB" id="2795925at2759"/>
<dbReference type="AlphaFoldDB" id="A0A8E2DGS6"/>
<keyword evidence="2" id="KW-1185">Reference proteome</keyword>
<dbReference type="EMBL" id="KV722606">
    <property type="protein sequence ID" value="OCH85134.1"/>
    <property type="molecule type" value="Genomic_DNA"/>
</dbReference>
<proteinExistence type="predicted"/>
<name>A0A8E2DGS6_9APHY</name>
<protein>
    <submittedName>
        <fullName evidence="1">Uncharacterized protein</fullName>
    </submittedName>
</protein>
<dbReference type="InterPro" id="IPR041078">
    <property type="entry name" value="Plavaka"/>
</dbReference>
<organism evidence="1 2">
    <name type="scientific">Obba rivulosa</name>
    <dbReference type="NCBI Taxonomy" id="1052685"/>
    <lineage>
        <taxon>Eukaryota</taxon>
        <taxon>Fungi</taxon>
        <taxon>Dikarya</taxon>
        <taxon>Basidiomycota</taxon>
        <taxon>Agaricomycotina</taxon>
        <taxon>Agaricomycetes</taxon>
        <taxon>Polyporales</taxon>
        <taxon>Gelatoporiaceae</taxon>
        <taxon>Obba</taxon>
    </lineage>
</organism>